<keyword evidence="2" id="KW-1185">Reference proteome</keyword>
<name>A0A9D5UEP6_9CELL</name>
<proteinExistence type="predicted"/>
<accession>A0A9D5UEP6</accession>
<comment type="caution">
    <text evidence="1">The sequence shown here is derived from an EMBL/GenBank/DDBJ whole genome shotgun (WGS) entry which is preliminary data.</text>
</comment>
<organism evidence="1 2">
    <name type="scientific">Oerskovia douganii</name>
    <dbReference type="NCBI Taxonomy" id="2762210"/>
    <lineage>
        <taxon>Bacteria</taxon>
        <taxon>Bacillati</taxon>
        <taxon>Actinomycetota</taxon>
        <taxon>Actinomycetes</taxon>
        <taxon>Micrococcales</taxon>
        <taxon>Cellulomonadaceae</taxon>
        <taxon>Oerskovia</taxon>
    </lineage>
</organism>
<dbReference type="RefSeq" id="WP_193718562.1">
    <property type="nucleotide sequence ID" value="NZ_JACSPN010000002.1"/>
</dbReference>
<protein>
    <submittedName>
        <fullName evidence="1">Uncharacterized protein</fullName>
    </submittedName>
</protein>
<reference evidence="1 2" key="1">
    <citation type="submission" date="2020-08" db="EMBL/GenBank/DDBJ databases">
        <title>A Genomic Blueprint of the Chicken Gut Microbiome.</title>
        <authorList>
            <person name="Gilroy R."/>
            <person name="Ravi A."/>
            <person name="Getino M."/>
            <person name="Pursley I."/>
            <person name="Horton D.L."/>
            <person name="Alikhan N.-F."/>
            <person name="Baker D."/>
            <person name="Gharbi K."/>
            <person name="Hall N."/>
            <person name="Watson M."/>
            <person name="Adriaenssens E.M."/>
            <person name="Foster-Nyarko E."/>
            <person name="Jarju S."/>
            <person name="Secka A."/>
            <person name="Antonio M."/>
            <person name="Oren A."/>
            <person name="Chaudhuri R."/>
            <person name="La Ragione R.M."/>
            <person name="Hildebrand F."/>
            <person name="Pallen M.J."/>
        </authorList>
    </citation>
    <scope>NUCLEOTIDE SEQUENCE [LARGE SCALE GENOMIC DNA]</scope>
    <source>
        <strain evidence="1 2">Sa1BUA8</strain>
    </source>
</reference>
<dbReference type="Proteomes" id="UP000822993">
    <property type="component" value="Unassembled WGS sequence"/>
</dbReference>
<sequence>MTILRDTEGAVNKTRLPAGLRPVLVTTKPEDFTLPAAFALCEVAGVRMVESPNRCKTFTNKLPDGGEFRIVGSLTWNFELKRLSAWIRSDATRDETTTLLVQAVREARKTAPIAGEFWFEFTAKGGFLALQLDVARPLSDYGDDLALVARVPEFAPESMSGALN</sequence>
<evidence type="ECO:0000313" key="1">
    <source>
        <dbReference type="EMBL" id="MBE7699237.1"/>
    </source>
</evidence>
<evidence type="ECO:0000313" key="2">
    <source>
        <dbReference type="Proteomes" id="UP000822993"/>
    </source>
</evidence>
<dbReference type="EMBL" id="JACSPN010000002">
    <property type="protein sequence ID" value="MBE7699237.1"/>
    <property type="molecule type" value="Genomic_DNA"/>
</dbReference>
<dbReference type="AlphaFoldDB" id="A0A9D5UEP6"/>
<gene>
    <name evidence="1" type="ORF">H9623_02810</name>
</gene>